<evidence type="ECO:0000256" key="1">
    <source>
        <dbReference type="SAM" id="MobiDB-lite"/>
    </source>
</evidence>
<dbReference type="Proteomes" id="UP001152747">
    <property type="component" value="Unassembled WGS sequence"/>
</dbReference>
<keyword evidence="3" id="KW-1185">Reference proteome</keyword>
<dbReference type="AlphaFoldDB" id="A0A9P1IQ41"/>
<feature type="compositionally biased region" description="Low complexity" evidence="1">
    <location>
        <begin position="204"/>
        <end position="218"/>
    </location>
</feature>
<feature type="compositionally biased region" description="Basic and acidic residues" evidence="1">
    <location>
        <begin position="223"/>
        <end position="232"/>
    </location>
</feature>
<dbReference type="EMBL" id="CANHGI010000004">
    <property type="protein sequence ID" value="CAI5449900.1"/>
    <property type="molecule type" value="Genomic_DNA"/>
</dbReference>
<sequence>MNRKAERKMRKRQMKQLIPPYLSEFKLMGSFAELRVSYDAPTDQSIYTYTLKWDDEGSERKNYATTSETDTSSKIPKKSAAENTDYPVMTNCDGPCSNVYPSNKLNILGRCGHYLCDNCYGIVKNDDGTKGCSSFSCNWKEESTKNDIADYEKEICQNQRKRAEKMQSEGHSVKVASSYTHTSLLSTRTSSTTLIDPFDVTSVTSLTKSGSTSKSGSSARTLRAREKAEHKNKYPSAHELITTKVMIIEEPPKNNVLHSSSFHSQLETSTSNNLRSVIERIMRENEKHLEEYMKTGKLYYIHGLSDGTKQFKHINQDQLKTKKLYEFPLFGNYLFFILDMTETLRKNSVKIVHGYDE</sequence>
<dbReference type="PANTHER" id="PTHR31430">
    <property type="entry name" value="PROTEIN CBG22332-RELATED"/>
    <property type="match status" value="1"/>
</dbReference>
<protein>
    <recommendedName>
        <fullName evidence="4">RING-type domain-containing protein</fullName>
    </recommendedName>
</protein>
<proteinExistence type="predicted"/>
<evidence type="ECO:0000313" key="2">
    <source>
        <dbReference type="EMBL" id="CAI5449900.1"/>
    </source>
</evidence>
<feature type="region of interest" description="Disordered" evidence="1">
    <location>
        <begin position="204"/>
        <end position="233"/>
    </location>
</feature>
<gene>
    <name evidence="2" type="ORF">CAMP_LOCUS12537</name>
</gene>
<reference evidence="2" key="1">
    <citation type="submission" date="2022-11" db="EMBL/GenBank/DDBJ databases">
        <authorList>
            <person name="Kikuchi T."/>
        </authorList>
    </citation>
    <scope>NUCLEOTIDE SEQUENCE</scope>
    <source>
        <strain evidence="2">PS1010</strain>
    </source>
</reference>
<name>A0A9P1IQ41_9PELO</name>
<organism evidence="2 3">
    <name type="scientific">Caenorhabditis angaria</name>
    <dbReference type="NCBI Taxonomy" id="860376"/>
    <lineage>
        <taxon>Eukaryota</taxon>
        <taxon>Metazoa</taxon>
        <taxon>Ecdysozoa</taxon>
        <taxon>Nematoda</taxon>
        <taxon>Chromadorea</taxon>
        <taxon>Rhabditida</taxon>
        <taxon>Rhabditina</taxon>
        <taxon>Rhabditomorpha</taxon>
        <taxon>Rhabditoidea</taxon>
        <taxon>Rhabditidae</taxon>
        <taxon>Peloderinae</taxon>
        <taxon>Caenorhabditis</taxon>
    </lineage>
</organism>
<comment type="caution">
    <text evidence="2">The sequence shown here is derived from an EMBL/GenBank/DDBJ whole genome shotgun (WGS) entry which is preliminary data.</text>
</comment>
<evidence type="ECO:0008006" key="4">
    <source>
        <dbReference type="Google" id="ProtNLM"/>
    </source>
</evidence>
<evidence type="ECO:0000313" key="3">
    <source>
        <dbReference type="Proteomes" id="UP001152747"/>
    </source>
</evidence>
<dbReference type="OrthoDB" id="5831839at2759"/>
<feature type="region of interest" description="Disordered" evidence="1">
    <location>
        <begin position="60"/>
        <end position="80"/>
    </location>
</feature>
<feature type="compositionally biased region" description="Polar residues" evidence="1">
    <location>
        <begin position="63"/>
        <end position="74"/>
    </location>
</feature>
<accession>A0A9P1IQ41</accession>